<feature type="compositionally biased region" description="Pro residues" evidence="1">
    <location>
        <begin position="50"/>
        <end position="60"/>
    </location>
</feature>
<organism evidence="3 4">
    <name type="scientific">Asticcacaulis aquaticus</name>
    <dbReference type="NCBI Taxonomy" id="2984212"/>
    <lineage>
        <taxon>Bacteria</taxon>
        <taxon>Pseudomonadati</taxon>
        <taxon>Pseudomonadota</taxon>
        <taxon>Alphaproteobacteria</taxon>
        <taxon>Caulobacterales</taxon>
        <taxon>Caulobacteraceae</taxon>
        <taxon>Asticcacaulis</taxon>
    </lineage>
</organism>
<dbReference type="CDD" id="cd05379">
    <property type="entry name" value="CAP_bacterial"/>
    <property type="match status" value="1"/>
</dbReference>
<dbReference type="InterPro" id="IPR035940">
    <property type="entry name" value="CAP_sf"/>
</dbReference>
<dbReference type="RefSeq" id="WP_272748168.1">
    <property type="nucleotide sequence ID" value="NZ_JAQQKX010000007.1"/>
</dbReference>
<comment type="caution">
    <text evidence="3">The sequence shown here is derived from an EMBL/GenBank/DDBJ whole genome shotgun (WGS) entry which is preliminary data.</text>
</comment>
<dbReference type="EMBL" id="JAQQKX010000007">
    <property type="protein sequence ID" value="MDC7683704.1"/>
    <property type="molecule type" value="Genomic_DNA"/>
</dbReference>
<accession>A0ABT5HUI2</accession>
<protein>
    <submittedName>
        <fullName evidence="3">CAP domain-containing protein</fullName>
    </submittedName>
</protein>
<evidence type="ECO:0000313" key="4">
    <source>
        <dbReference type="Proteomes" id="UP001214854"/>
    </source>
</evidence>
<name>A0ABT5HUI2_9CAUL</name>
<reference evidence="3 4" key="1">
    <citation type="submission" date="2023-01" db="EMBL/GenBank/DDBJ databases">
        <title>Novel species of the genus Asticcacaulis isolated from rivers.</title>
        <authorList>
            <person name="Lu H."/>
        </authorList>
    </citation>
    <scope>NUCLEOTIDE SEQUENCE [LARGE SCALE GENOMIC DNA]</scope>
    <source>
        <strain evidence="3 4">BYS171W</strain>
    </source>
</reference>
<evidence type="ECO:0000313" key="3">
    <source>
        <dbReference type="EMBL" id="MDC7683704.1"/>
    </source>
</evidence>
<feature type="domain" description="SCP" evidence="2">
    <location>
        <begin position="122"/>
        <end position="247"/>
    </location>
</feature>
<dbReference type="PANTHER" id="PTHR31157">
    <property type="entry name" value="SCP DOMAIN-CONTAINING PROTEIN"/>
    <property type="match status" value="1"/>
</dbReference>
<dbReference type="Pfam" id="PF00188">
    <property type="entry name" value="CAP"/>
    <property type="match status" value="1"/>
</dbReference>
<proteinExistence type="predicted"/>
<dbReference type="Gene3D" id="3.40.33.10">
    <property type="entry name" value="CAP"/>
    <property type="match status" value="1"/>
</dbReference>
<dbReference type="InterPro" id="IPR014044">
    <property type="entry name" value="CAP_dom"/>
</dbReference>
<dbReference type="PANTHER" id="PTHR31157:SF1">
    <property type="entry name" value="SCP DOMAIN-CONTAINING PROTEIN"/>
    <property type="match status" value="1"/>
</dbReference>
<sequence>MAAVLWAAGAGIAPAQEMIVRTEAEALVDALQWQAQPALPDLIPEAVAPPKLPPKAPVKPPIKKPAGKTPGKTTIQPPKKVDASSTDALPPKPAPQPLGPVINAITYLIDDDARQRAVTVVALINVERAKAGCGEVRINEKLMQAAQRQSLSMSQQNYFYHYGNDGIKLKDRVKDTGYIYTLLGENIGAGQPTPAEIVTGWMNSPGHRANILNCGYEEVGIGYIYDPDDQPVGTETQPYRYYWTQVFGRHMKVAGI</sequence>
<dbReference type="Proteomes" id="UP001214854">
    <property type="component" value="Unassembled WGS sequence"/>
</dbReference>
<dbReference type="SUPFAM" id="SSF55797">
    <property type="entry name" value="PR-1-like"/>
    <property type="match status" value="1"/>
</dbReference>
<keyword evidence="4" id="KW-1185">Reference proteome</keyword>
<gene>
    <name evidence="3" type="ORF">PQU92_10475</name>
</gene>
<evidence type="ECO:0000256" key="1">
    <source>
        <dbReference type="SAM" id="MobiDB-lite"/>
    </source>
</evidence>
<evidence type="ECO:0000259" key="2">
    <source>
        <dbReference type="Pfam" id="PF00188"/>
    </source>
</evidence>
<feature type="region of interest" description="Disordered" evidence="1">
    <location>
        <begin position="45"/>
        <end position="95"/>
    </location>
</feature>